<proteinExistence type="predicted"/>
<dbReference type="Gene3D" id="3.40.366.10">
    <property type="entry name" value="Malonyl-Coenzyme A Acyl Carrier Protein, domain 2"/>
    <property type="match status" value="1"/>
</dbReference>
<dbReference type="GO" id="GO:0016740">
    <property type="term" value="F:transferase activity"/>
    <property type="evidence" value="ECO:0007669"/>
    <property type="project" value="InterPro"/>
</dbReference>
<dbReference type="Gene3D" id="3.30.70.3290">
    <property type="match status" value="1"/>
</dbReference>
<dbReference type="Proteomes" id="UP000748025">
    <property type="component" value="Unassembled WGS sequence"/>
</dbReference>
<comment type="caution">
    <text evidence="1">The sequence shown here is derived from an EMBL/GenBank/DDBJ whole genome shotgun (WGS) entry which is preliminary data.</text>
</comment>
<gene>
    <name evidence="1" type="ORF">E4U43_001525</name>
</gene>
<dbReference type="InterPro" id="IPR001227">
    <property type="entry name" value="Ac_transferase_dom_sf"/>
</dbReference>
<dbReference type="EMBL" id="SRPW01000150">
    <property type="protein sequence ID" value="KAG6017372.1"/>
    <property type="molecule type" value="Genomic_DNA"/>
</dbReference>
<dbReference type="AlphaFoldDB" id="A0A9P7NIH5"/>
<name>A0A9P7NIH5_9HYPO</name>
<protein>
    <submittedName>
        <fullName evidence="1">Uncharacterized protein</fullName>
    </submittedName>
</protein>
<reference evidence="1" key="1">
    <citation type="journal article" date="2020" name="bioRxiv">
        <title>Whole genome comparisons of ergot fungi reveals the divergence and evolution of species within the genus Claviceps are the result of varying mechanisms driving genome evolution and host range expansion.</title>
        <authorList>
            <person name="Wyka S.A."/>
            <person name="Mondo S.J."/>
            <person name="Liu M."/>
            <person name="Dettman J."/>
            <person name="Nalam V."/>
            <person name="Broders K.D."/>
        </authorList>
    </citation>
    <scope>NUCLEOTIDE SEQUENCE</scope>
    <source>
        <strain evidence="1">CCC 602</strain>
    </source>
</reference>
<sequence length="104" mass="11397">MAGSQLPVKDSGDKLHRSVIMVFPGQETDFVGLSQEMANGSAQLRSHLDECDERIRLLGHETLYPAIYERDSIQSMPSLHAAHFAAQDATAMAWIDNGLPVSCL</sequence>
<dbReference type="InterPro" id="IPR016035">
    <property type="entry name" value="Acyl_Trfase/lysoPLipase"/>
</dbReference>
<evidence type="ECO:0000313" key="1">
    <source>
        <dbReference type="EMBL" id="KAG6017372.1"/>
    </source>
</evidence>
<accession>A0A9P7NIH5</accession>
<dbReference type="SUPFAM" id="SSF52151">
    <property type="entry name" value="FabD/lysophospholipase-like"/>
    <property type="match status" value="1"/>
</dbReference>
<organism evidence="1 2">
    <name type="scientific">Claviceps pusilla</name>
    <dbReference type="NCBI Taxonomy" id="123648"/>
    <lineage>
        <taxon>Eukaryota</taxon>
        <taxon>Fungi</taxon>
        <taxon>Dikarya</taxon>
        <taxon>Ascomycota</taxon>
        <taxon>Pezizomycotina</taxon>
        <taxon>Sordariomycetes</taxon>
        <taxon>Hypocreomycetidae</taxon>
        <taxon>Hypocreales</taxon>
        <taxon>Clavicipitaceae</taxon>
        <taxon>Claviceps</taxon>
    </lineage>
</organism>
<evidence type="ECO:0000313" key="2">
    <source>
        <dbReference type="Proteomes" id="UP000748025"/>
    </source>
</evidence>
<keyword evidence="2" id="KW-1185">Reference proteome</keyword>
<dbReference type="OrthoDB" id="329835at2759"/>